<sequence>MAAACTRSSNTSAATAATTAYSLAWPVSGELPACTPGTADCFGRDSGALLECTVSDEGLTRTAPRRPGCSAAWSACATSVGSASAASRSRISATSPSGSLVTRVSRSWCFCTTSFRAGSNPSTSCRLRRVNGREPLTP</sequence>
<name>A0A6B0UUB4_IXORI</name>
<dbReference type="AlphaFoldDB" id="A0A6B0UUB4"/>
<reference evidence="1" key="1">
    <citation type="submission" date="2019-12" db="EMBL/GenBank/DDBJ databases">
        <title>An insight into the sialome of adult female Ixodes ricinus ticks feeding for 6 days.</title>
        <authorList>
            <person name="Perner J."/>
            <person name="Ribeiro J.M.C."/>
        </authorList>
    </citation>
    <scope>NUCLEOTIDE SEQUENCE</scope>
    <source>
        <strain evidence="1">Semi-engorged</strain>
        <tissue evidence="1">Salivary glands</tissue>
    </source>
</reference>
<accession>A0A6B0UUB4</accession>
<organism evidence="1">
    <name type="scientific">Ixodes ricinus</name>
    <name type="common">Common tick</name>
    <name type="synonym">Acarus ricinus</name>
    <dbReference type="NCBI Taxonomy" id="34613"/>
    <lineage>
        <taxon>Eukaryota</taxon>
        <taxon>Metazoa</taxon>
        <taxon>Ecdysozoa</taxon>
        <taxon>Arthropoda</taxon>
        <taxon>Chelicerata</taxon>
        <taxon>Arachnida</taxon>
        <taxon>Acari</taxon>
        <taxon>Parasitiformes</taxon>
        <taxon>Ixodida</taxon>
        <taxon>Ixodoidea</taxon>
        <taxon>Ixodidae</taxon>
        <taxon>Ixodinae</taxon>
        <taxon>Ixodes</taxon>
    </lineage>
</organism>
<proteinExistence type="predicted"/>
<dbReference type="EMBL" id="GIFC01010795">
    <property type="protein sequence ID" value="MXU92878.1"/>
    <property type="molecule type" value="Transcribed_RNA"/>
</dbReference>
<protein>
    <submittedName>
        <fullName evidence="1">Uncharacterized protein</fullName>
    </submittedName>
</protein>
<evidence type="ECO:0000313" key="1">
    <source>
        <dbReference type="EMBL" id="MXU92878.1"/>
    </source>
</evidence>